<dbReference type="Proteomes" id="UP000245647">
    <property type="component" value="Unassembled WGS sequence"/>
</dbReference>
<organism evidence="2 3">
    <name type="scientific">Pararcticibacter amylolyticus</name>
    <dbReference type="NCBI Taxonomy" id="2173175"/>
    <lineage>
        <taxon>Bacteria</taxon>
        <taxon>Pseudomonadati</taxon>
        <taxon>Bacteroidota</taxon>
        <taxon>Sphingobacteriia</taxon>
        <taxon>Sphingobacteriales</taxon>
        <taxon>Sphingobacteriaceae</taxon>
        <taxon>Pararcticibacter</taxon>
    </lineage>
</organism>
<keyword evidence="1" id="KW-0732">Signal</keyword>
<comment type="caution">
    <text evidence="2">The sequence shown here is derived from an EMBL/GenBank/DDBJ whole genome shotgun (WGS) entry which is preliminary data.</text>
</comment>
<evidence type="ECO:0000256" key="1">
    <source>
        <dbReference type="SAM" id="SignalP"/>
    </source>
</evidence>
<evidence type="ECO:0000313" key="3">
    <source>
        <dbReference type="Proteomes" id="UP000245647"/>
    </source>
</evidence>
<gene>
    <name evidence="2" type="ORF">DDR33_18340</name>
</gene>
<feature type="signal peptide" evidence="1">
    <location>
        <begin position="1"/>
        <end position="22"/>
    </location>
</feature>
<dbReference type="AlphaFoldDB" id="A0A2U2PD55"/>
<dbReference type="RefSeq" id="WP_109417260.1">
    <property type="nucleotide sequence ID" value="NZ_QEAS01000016.1"/>
</dbReference>
<reference evidence="2 3" key="1">
    <citation type="submission" date="2018-04" db="EMBL/GenBank/DDBJ databases">
        <title>Pedobacter chongqingensis sp. nov., isolated from a rottenly hemp rope.</title>
        <authorList>
            <person name="Cai Y."/>
        </authorList>
    </citation>
    <scope>NUCLEOTIDE SEQUENCE [LARGE SCALE GENOMIC DNA]</scope>
    <source>
        <strain evidence="2 3">FJ4-8</strain>
    </source>
</reference>
<dbReference type="OrthoDB" id="924828at2"/>
<evidence type="ECO:0000313" key="2">
    <source>
        <dbReference type="EMBL" id="PWG79244.1"/>
    </source>
</evidence>
<dbReference type="EMBL" id="QEAS01000016">
    <property type="protein sequence ID" value="PWG79244.1"/>
    <property type="molecule type" value="Genomic_DNA"/>
</dbReference>
<keyword evidence="3" id="KW-1185">Reference proteome</keyword>
<feature type="chain" id="PRO_5015508128" description="Outer membrane protein beta-barrel domain-containing protein" evidence="1">
    <location>
        <begin position="23"/>
        <end position="336"/>
    </location>
</feature>
<name>A0A2U2PD55_9SPHI</name>
<evidence type="ECO:0008006" key="4">
    <source>
        <dbReference type="Google" id="ProtNLM"/>
    </source>
</evidence>
<protein>
    <recommendedName>
        <fullName evidence="4">Outer membrane protein beta-barrel domain-containing protein</fullName>
    </recommendedName>
</protein>
<accession>A0A2U2PD55</accession>
<proteinExistence type="predicted"/>
<sequence length="336" mass="37182">MKRKYPLLLLCFFSLASPRAQTAVEAAKKRIADSLKTLYLEEAAVRSPLLRQVIISTDFVAGGSVDGILDGNKVYNGKANRRQTSALFKVPVMNWGKNSLSATISYFQQHMEFTEVNSPVAALNTDRLSFDKSSGGLSLVFSRLDSLFGKRVVYIASVSGASNDLSSMRRMSYLAGASFALKQTKNTNLRLGLIVNIDPFTPVPVFPMVVYWHRFASSNLELSFDPARMALRHPVGKNVWASAGTSFSLAASFLDRDEPSVPHDVNYAVSDLKAGAGLEVRLLRKLMLGVEGGMMNPLSARAFEQGESSRNYFFRNDFGSRPYLNFTLSLLPFKFR</sequence>